<accession>A0AAW2JHI2</accession>
<dbReference type="InterPro" id="IPR043502">
    <property type="entry name" value="DNA/RNA_pol_sf"/>
</dbReference>
<dbReference type="CDD" id="cd06222">
    <property type="entry name" value="RNase_H_like"/>
    <property type="match status" value="1"/>
</dbReference>
<organism evidence="4">
    <name type="scientific">Sesamum calycinum</name>
    <dbReference type="NCBI Taxonomy" id="2727403"/>
    <lineage>
        <taxon>Eukaryota</taxon>
        <taxon>Viridiplantae</taxon>
        <taxon>Streptophyta</taxon>
        <taxon>Embryophyta</taxon>
        <taxon>Tracheophyta</taxon>
        <taxon>Spermatophyta</taxon>
        <taxon>Magnoliopsida</taxon>
        <taxon>eudicotyledons</taxon>
        <taxon>Gunneridae</taxon>
        <taxon>Pentapetalae</taxon>
        <taxon>asterids</taxon>
        <taxon>lamiids</taxon>
        <taxon>Lamiales</taxon>
        <taxon>Pedaliaceae</taxon>
        <taxon>Sesamum</taxon>
    </lineage>
</organism>
<dbReference type="PANTHER" id="PTHR33116">
    <property type="entry name" value="REVERSE TRANSCRIPTASE ZINC-BINDING DOMAIN-CONTAINING PROTEIN-RELATED-RELATED"/>
    <property type="match status" value="1"/>
</dbReference>
<feature type="domain" description="Reverse transcriptase zinc-binding" evidence="3">
    <location>
        <begin position="495"/>
        <end position="591"/>
    </location>
</feature>
<reference evidence="4" key="2">
    <citation type="journal article" date="2024" name="Plant">
        <title>Genomic evolution and insights into agronomic trait innovations of Sesamum species.</title>
        <authorList>
            <person name="Miao H."/>
            <person name="Wang L."/>
            <person name="Qu L."/>
            <person name="Liu H."/>
            <person name="Sun Y."/>
            <person name="Le M."/>
            <person name="Wang Q."/>
            <person name="Wei S."/>
            <person name="Zheng Y."/>
            <person name="Lin W."/>
            <person name="Duan Y."/>
            <person name="Cao H."/>
            <person name="Xiong S."/>
            <person name="Wang X."/>
            <person name="Wei L."/>
            <person name="Li C."/>
            <person name="Ma Q."/>
            <person name="Ju M."/>
            <person name="Zhao R."/>
            <person name="Li G."/>
            <person name="Mu C."/>
            <person name="Tian Q."/>
            <person name="Mei H."/>
            <person name="Zhang T."/>
            <person name="Gao T."/>
            <person name="Zhang H."/>
        </authorList>
    </citation>
    <scope>NUCLEOTIDE SEQUENCE</scope>
    <source>
        <strain evidence="4">KEN8</strain>
    </source>
</reference>
<gene>
    <name evidence="4" type="ORF">Scaly_2575900</name>
</gene>
<dbReference type="InterPro" id="IPR012337">
    <property type="entry name" value="RNaseH-like_sf"/>
</dbReference>
<dbReference type="SUPFAM" id="SSF53098">
    <property type="entry name" value="Ribonuclease H-like"/>
    <property type="match status" value="1"/>
</dbReference>
<dbReference type="InterPro" id="IPR026960">
    <property type="entry name" value="RVT-Znf"/>
</dbReference>
<dbReference type="SUPFAM" id="SSF56672">
    <property type="entry name" value="DNA/RNA polymerases"/>
    <property type="match status" value="1"/>
</dbReference>
<sequence length="812" mass="92358">MATDLQRPFTEEEVSKALSCMSPLKSPGPDGLPPIFFQKFWHVVKPDVVKYVLNFLNDHIMPTGFNETNIVLIPKIKRPESLAHFRPISLCNVVYKIASKSIANRLKPWLDAIISPAQSAFVPGRLISDNVFIAFELNHFLHTHSKGRKQFLNLKLDISKAYDRVEWCFLERVLESFSSLFRHAEANREVPGVPICRGAPAISHLLFADDTMIFCPASQDTVQHVQEILASYKQASGQKINLQKSSIAFSRNTPLEVQRHLAEVLGIRLENKHEKYLGLPSMAFRSKRALFASLKDRIWKKIHGWHEKTLSQAGKAILIQSVVQALPSFAMSCFLLPKTLLKEFQSLAADFFWHDGDHRRIHWIAWDKLCLSKLDGGLGFRNLEAFNLALLAKQLWRILSRPDCLVEIGTGHSVDVWKDPWIPRPASFRIITPNVHNVQNMCVSNLISPITREWDVETINALLWPVDREAILQIPLSISGGPDLLIWHYSNNGFFSVRSAYHLALSSSFASTAGTSDGRPRYKKLWKSIWQAKVPNKAKVFMWRAIRNALPTASNLRRKMPHEEIVCPFCTDTDETIIHALLHCCFARQVWALSNFCWRFLNDPVFSVEDWLCNILDKLSSADFDCALMICWTLWWSRNLKMLNKGFLLPQQIVDFARTYLNAFVVQNFGQFAPRLAHNHFWQAPYGNCIKINFDGALLEGGKSLGLGVVARNSFGVCLAWCSVRYERRGPAFLAETLAAREAIWLACRKAWQNVTIEGDCASLLSKISRASQDRSVFGPLIFDIVSFAAQLETVSYSFVFRSGKWFLNSPL</sequence>
<evidence type="ECO:0000313" key="4">
    <source>
        <dbReference type="EMBL" id="KAL0293788.1"/>
    </source>
</evidence>
<dbReference type="Pfam" id="PF13966">
    <property type="entry name" value="zf-RVT"/>
    <property type="match status" value="1"/>
</dbReference>
<comment type="caution">
    <text evidence="4">The sequence shown here is derived from an EMBL/GenBank/DDBJ whole genome shotgun (WGS) entry which is preliminary data.</text>
</comment>
<protein>
    <submittedName>
        <fullName evidence="4">Ribonuclease H protein</fullName>
    </submittedName>
</protein>
<reference evidence="4" key="1">
    <citation type="submission" date="2020-06" db="EMBL/GenBank/DDBJ databases">
        <authorList>
            <person name="Li T."/>
            <person name="Hu X."/>
            <person name="Zhang T."/>
            <person name="Song X."/>
            <person name="Zhang H."/>
            <person name="Dai N."/>
            <person name="Sheng W."/>
            <person name="Hou X."/>
            <person name="Wei L."/>
        </authorList>
    </citation>
    <scope>NUCLEOTIDE SEQUENCE</scope>
    <source>
        <strain evidence="4">KEN8</strain>
        <tissue evidence="4">Leaf</tissue>
    </source>
</reference>
<evidence type="ECO:0000259" key="2">
    <source>
        <dbReference type="Pfam" id="PF13456"/>
    </source>
</evidence>
<dbReference type="EMBL" id="JACGWM010001308">
    <property type="protein sequence ID" value="KAL0293788.1"/>
    <property type="molecule type" value="Genomic_DNA"/>
</dbReference>
<evidence type="ECO:0000259" key="3">
    <source>
        <dbReference type="Pfam" id="PF13966"/>
    </source>
</evidence>
<dbReference type="Pfam" id="PF13456">
    <property type="entry name" value="RVT_3"/>
    <property type="match status" value="1"/>
</dbReference>
<feature type="domain" description="Reverse transcriptase" evidence="1">
    <location>
        <begin position="82"/>
        <end position="178"/>
    </location>
</feature>
<proteinExistence type="predicted"/>
<dbReference type="InterPro" id="IPR002156">
    <property type="entry name" value="RNaseH_domain"/>
</dbReference>
<dbReference type="InterPro" id="IPR000477">
    <property type="entry name" value="RT_dom"/>
</dbReference>
<name>A0AAW2JHI2_9LAMI</name>
<evidence type="ECO:0000259" key="1">
    <source>
        <dbReference type="Pfam" id="PF00078"/>
    </source>
</evidence>
<feature type="domain" description="RNase H type-1" evidence="2">
    <location>
        <begin position="693"/>
        <end position="803"/>
    </location>
</feature>
<dbReference type="InterPro" id="IPR036397">
    <property type="entry name" value="RNaseH_sf"/>
</dbReference>
<dbReference type="GO" id="GO:0004523">
    <property type="term" value="F:RNA-DNA hybrid ribonuclease activity"/>
    <property type="evidence" value="ECO:0007669"/>
    <property type="project" value="InterPro"/>
</dbReference>
<dbReference type="Pfam" id="PF00078">
    <property type="entry name" value="RVT_1"/>
    <property type="match status" value="1"/>
</dbReference>
<dbReference type="InterPro" id="IPR044730">
    <property type="entry name" value="RNase_H-like_dom_plant"/>
</dbReference>
<dbReference type="Gene3D" id="3.30.420.10">
    <property type="entry name" value="Ribonuclease H-like superfamily/Ribonuclease H"/>
    <property type="match status" value="1"/>
</dbReference>
<dbReference type="CDD" id="cd01650">
    <property type="entry name" value="RT_nLTR_like"/>
    <property type="match status" value="1"/>
</dbReference>
<dbReference type="AlphaFoldDB" id="A0AAW2JHI2"/>
<dbReference type="GO" id="GO:0003676">
    <property type="term" value="F:nucleic acid binding"/>
    <property type="evidence" value="ECO:0007669"/>
    <property type="project" value="InterPro"/>
</dbReference>
<dbReference type="PANTHER" id="PTHR33116:SF86">
    <property type="entry name" value="REVERSE TRANSCRIPTASE DOMAIN-CONTAINING PROTEIN"/>
    <property type="match status" value="1"/>
</dbReference>